<dbReference type="OrthoDB" id="5429770at2759"/>
<gene>
    <name evidence="6" type="ORF">PV07_08303</name>
</gene>
<dbReference type="HOGENOM" id="CLU_045868_0_0_1"/>
<dbReference type="InterPro" id="IPR001138">
    <property type="entry name" value="Zn2Cys6_DnaBD"/>
</dbReference>
<keyword evidence="1" id="KW-0805">Transcription regulation</keyword>
<evidence type="ECO:0000256" key="3">
    <source>
        <dbReference type="ARBA" id="ARBA00023163"/>
    </source>
</evidence>
<dbReference type="VEuPathDB" id="FungiDB:PV07_08303"/>
<dbReference type="SUPFAM" id="SSF57701">
    <property type="entry name" value="Zn2/Cys6 DNA-binding domain"/>
    <property type="match status" value="1"/>
</dbReference>
<dbReference type="Proteomes" id="UP000054466">
    <property type="component" value="Unassembled WGS sequence"/>
</dbReference>
<dbReference type="Pfam" id="PF00172">
    <property type="entry name" value="Zn_clus"/>
    <property type="match status" value="1"/>
</dbReference>
<reference evidence="6 7" key="1">
    <citation type="submission" date="2015-01" db="EMBL/GenBank/DDBJ databases">
        <title>The Genome Sequence of Cladophialophora immunda CBS83496.</title>
        <authorList>
            <consortium name="The Broad Institute Genomics Platform"/>
            <person name="Cuomo C."/>
            <person name="de Hoog S."/>
            <person name="Gorbushina A."/>
            <person name="Stielow B."/>
            <person name="Teixiera M."/>
            <person name="Abouelleil A."/>
            <person name="Chapman S.B."/>
            <person name="Priest M."/>
            <person name="Young S.K."/>
            <person name="Wortman J."/>
            <person name="Nusbaum C."/>
            <person name="Birren B."/>
        </authorList>
    </citation>
    <scope>NUCLEOTIDE SEQUENCE [LARGE SCALE GENOMIC DNA]</scope>
    <source>
        <strain evidence="6 7">CBS 83496</strain>
    </source>
</reference>
<dbReference type="EMBL" id="KN847043">
    <property type="protein sequence ID" value="KIW28660.1"/>
    <property type="molecule type" value="Genomic_DNA"/>
</dbReference>
<dbReference type="PANTHER" id="PTHR38111:SF6">
    <property type="entry name" value="FINGER DOMAIN PROTEIN, PUTATIVE (AFU_ORTHOLOGUE AFUA_8G01940)-RELATED"/>
    <property type="match status" value="1"/>
</dbReference>
<dbReference type="PROSITE" id="PS00463">
    <property type="entry name" value="ZN2_CY6_FUNGAL_1"/>
    <property type="match status" value="1"/>
</dbReference>
<organism evidence="6 7">
    <name type="scientific">Cladophialophora immunda</name>
    <dbReference type="NCBI Taxonomy" id="569365"/>
    <lineage>
        <taxon>Eukaryota</taxon>
        <taxon>Fungi</taxon>
        <taxon>Dikarya</taxon>
        <taxon>Ascomycota</taxon>
        <taxon>Pezizomycotina</taxon>
        <taxon>Eurotiomycetes</taxon>
        <taxon>Chaetothyriomycetidae</taxon>
        <taxon>Chaetothyriales</taxon>
        <taxon>Herpotrichiellaceae</taxon>
        <taxon>Cladophialophora</taxon>
    </lineage>
</organism>
<dbReference type="SMART" id="SM00066">
    <property type="entry name" value="GAL4"/>
    <property type="match status" value="1"/>
</dbReference>
<evidence type="ECO:0000313" key="6">
    <source>
        <dbReference type="EMBL" id="KIW28660.1"/>
    </source>
</evidence>
<dbReference type="RefSeq" id="XP_016248876.1">
    <property type="nucleotide sequence ID" value="XM_016395457.1"/>
</dbReference>
<dbReference type="InterPro" id="IPR036864">
    <property type="entry name" value="Zn2-C6_fun-type_DNA-bd_sf"/>
</dbReference>
<protein>
    <recommendedName>
        <fullName evidence="5">Zn(2)-C6 fungal-type domain-containing protein</fullName>
    </recommendedName>
</protein>
<dbReference type="GO" id="GO:0008270">
    <property type="term" value="F:zinc ion binding"/>
    <property type="evidence" value="ECO:0007669"/>
    <property type="project" value="InterPro"/>
</dbReference>
<dbReference type="CDD" id="cd00067">
    <property type="entry name" value="GAL4"/>
    <property type="match status" value="1"/>
</dbReference>
<accession>A0A0D2CEG6</accession>
<evidence type="ECO:0000313" key="7">
    <source>
        <dbReference type="Proteomes" id="UP000054466"/>
    </source>
</evidence>
<keyword evidence="7" id="KW-1185">Reference proteome</keyword>
<name>A0A0D2CEG6_9EURO</name>
<proteinExistence type="predicted"/>
<dbReference type="GeneID" id="27347497"/>
<evidence type="ECO:0000256" key="2">
    <source>
        <dbReference type="ARBA" id="ARBA00023125"/>
    </source>
</evidence>
<evidence type="ECO:0000256" key="4">
    <source>
        <dbReference type="ARBA" id="ARBA00023242"/>
    </source>
</evidence>
<keyword evidence="4" id="KW-0539">Nucleus</keyword>
<dbReference type="InterPro" id="IPR053178">
    <property type="entry name" value="Osmoadaptation_assoc"/>
</dbReference>
<evidence type="ECO:0000256" key="1">
    <source>
        <dbReference type="ARBA" id="ARBA00023015"/>
    </source>
</evidence>
<dbReference type="STRING" id="569365.A0A0D2CEG6"/>
<dbReference type="Gene3D" id="4.10.240.10">
    <property type="entry name" value="Zn(2)-C6 fungal-type DNA-binding domain"/>
    <property type="match status" value="1"/>
</dbReference>
<dbReference type="GO" id="GO:0000981">
    <property type="term" value="F:DNA-binding transcription factor activity, RNA polymerase II-specific"/>
    <property type="evidence" value="ECO:0007669"/>
    <property type="project" value="InterPro"/>
</dbReference>
<dbReference type="PANTHER" id="PTHR38111">
    <property type="entry name" value="ZN(2)-C6 FUNGAL-TYPE DOMAIN-CONTAINING PROTEIN-RELATED"/>
    <property type="match status" value="1"/>
</dbReference>
<sequence length="469" mass="53013">MVGTLKSTGCETCRKRKKKCGEELPSCSACIKAGWKCPGYPRRWKFVDENGLLALLYRNKKYIFEDVDHPESSGDEGSAFRGILMNRASVSLGPTSKTIVEWPLASPHDQICSTLCYILDEPQNRHTFPLKSHGRFYAMIPPRLGRSTALDDAVSCLCVIYLDSLRSSQASSKECLRLYTRSLRSLRKSLDIQHIRAEAETICASVILQACELVLNDEGGRWSQLCMGTKLLIEEHGSEKFMQPFERAMLESQRAWFILQDASVGQECFLSRPEWRQVLKSSPTPIEIEEHASISLRSELCEFLVDVPGLIREASSTADQLLNGALDSVELSERRRTAILQISSLKDAFEWWYCSKITPLRSISGAVEQTEFTSTSKTSPRDDLLLAVVDCVSNSIMIKLDTLLANVESDWNKVKVDILNYQKAQARRKMMMYQSLQFVRAKSLIAAKPLEFGLRQLWLDAGFEQRNKA</sequence>
<feature type="domain" description="Zn(2)-C6 fungal-type" evidence="5">
    <location>
        <begin position="9"/>
        <end position="37"/>
    </location>
</feature>
<dbReference type="AlphaFoldDB" id="A0A0D2CEG6"/>
<dbReference type="GO" id="GO:0003677">
    <property type="term" value="F:DNA binding"/>
    <property type="evidence" value="ECO:0007669"/>
    <property type="project" value="UniProtKB-KW"/>
</dbReference>
<dbReference type="PROSITE" id="PS50048">
    <property type="entry name" value="ZN2_CY6_FUNGAL_2"/>
    <property type="match status" value="1"/>
</dbReference>
<keyword evidence="2" id="KW-0238">DNA-binding</keyword>
<keyword evidence="3" id="KW-0804">Transcription</keyword>
<evidence type="ECO:0000259" key="5">
    <source>
        <dbReference type="PROSITE" id="PS50048"/>
    </source>
</evidence>